<name>A0A1V4IEQ6_9CLOT</name>
<organism evidence="1 2">
    <name type="scientific">Clostridium oryzae</name>
    <dbReference type="NCBI Taxonomy" id="1450648"/>
    <lineage>
        <taxon>Bacteria</taxon>
        <taxon>Bacillati</taxon>
        <taxon>Bacillota</taxon>
        <taxon>Clostridia</taxon>
        <taxon>Eubacteriales</taxon>
        <taxon>Clostridiaceae</taxon>
        <taxon>Clostridium</taxon>
    </lineage>
</organism>
<dbReference type="RefSeq" id="WP_079427023.1">
    <property type="nucleotide sequence ID" value="NZ_MZGV01000056.1"/>
</dbReference>
<sequence>MDSIFPDEDASYDDVVDNTTEEEQELTIFKEYDWDFNRNDFAYENGKFKVVEGLEAIRIWIYKALSTERYRYMAYSWDYGQEFDELVGNTLSDDALESECKRLIEECLSVNSYITGIEDVTATRNGDVVNIEATINTEYGEVTVNV</sequence>
<comment type="caution">
    <text evidence="1">The sequence shown here is derived from an EMBL/GenBank/DDBJ whole genome shotgun (WGS) entry which is preliminary data.</text>
</comment>
<accession>A0A1V4IEQ6</accession>
<dbReference type="Proteomes" id="UP000190080">
    <property type="component" value="Unassembled WGS sequence"/>
</dbReference>
<dbReference type="Gene3D" id="3.10.450.40">
    <property type="match status" value="1"/>
</dbReference>
<evidence type="ECO:0000313" key="2">
    <source>
        <dbReference type="Proteomes" id="UP000190080"/>
    </source>
</evidence>
<reference evidence="1 2" key="1">
    <citation type="submission" date="2017-03" db="EMBL/GenBank/DDBJ databases">
        <title>Genome sequence of Clostridium oryzae DSM 28571.</title>
        <authorList>
            <person name="Poehlein A."/>
            <person name="Daniel R."/>
        </authorList>
    </citation>
    <scope>NUCLEOTIDE SEQUENCE [LARGE SCALE GENOMIC DNA]</scope>
    <source>
        <strain evidence="1 2">DSM 28571</strain>
    </source>
</reference>
<dbReference type="Pfam" id="PF10934">
    <property type="entry name" value="Sheath_initiator"/>
    <property type="match status" value="1"/>
</dbReference>
<dbReference type="InterPro" id="IPR020288">
    <property type="entry name" value="Sheath_initiator"/>
</dbReference>
<proteinExistence type="predicted"/>
<evidence type="ECO:0000313" key="1">
    <source>
        <dbReference type="EMBL" id="OPJ58433.1"/>
    </source>
</evidence>
<dbReference type="EMBL" id="MZGV01000056">
    <property type="protein sequence ID" value="OPJ58433.1"/>
    <property type="molecule type" value="Genomic_DNA"/>
</dbReference>
<dbReference type="AlphaFoldDB" id="A0A1V4IEQ6"/>
<protein>
    <recommendedName>
        <fullName evidence="3">Phage protein XkdS</fullName>
    </recommendedName>
</protein>
<keyword evidence="2" id="KW-1185">Reference proteome</keyword>
<dbReference type="OrthoDB" id="89089at2"/>
<gene>
    <name evidence="1" type="ORF">CLORY_35830</name>
</gene>
<evidence type="ECO:0008006" key="3">
    <source>
        <dbReference type="Google" id="ProtNLM"/>
    </source>
</evidence>
<dbReference type="STRING" id="1450648.CLORY_35830"/>